<dbReference type="PROSITE" id="PS50005">
    <property type="entry name" value="TPR"/>
    <property type="match status" value="1"/>
</dbReference>
<evidence type="ECO:0000313" key="6">
    <source>
        <dbReference type="Proteomes" id="UP001499959"/>
    </source>
</evidence>
<dbReference type="SMART" id="SM00028">
    <property type="entry name" value="TPR"/>
    <property type="match status" value="2"/>
</dbReference>
<name>A0ABP9AQY8_9GAMM</name>
<dbReference type="SUPFAM" id="SSF48452">
    <property type="entry name" value="TPR-like"/>
    <property type="match status" value="1"/>
</dbReference>
<keyword evidence="2" id="KW-0812">Transmembrane</keyword>
<dbReference type="InterPro" id="IPR056413">
    <property type="entry name" value="TPR_CcmH_CycH"/>
</dbReference>
<protein>
    <submittedName>
        <fullName evidence="5">Tetratricopeptide repeat protein</fullName>
    </submittedName>
</protein>
<dbReference type="InterPro" id="IPR056412">
    <property type="entry name" value="Ig_CycH"/>
</dbReference>
<accession>A0ABP9AQY8</accession>
<feature type="domain" description="Cytochrome c-type biogenesis protein H Ig-like" evidence="3">
    <location>
        <begin position="226"/>
        <end position="333"/>
    </location>
</feature>
<reference evidence="6" key="1">
    <citation type="journal article" date="2019" name="Int. J. Syst. Evol. Microbiol.">
        <title>The Global Catalogue of Microorganisms (GCM) 10K type strain sequencing project: providing services to taxonomists for standard genome sequencing and annotation.</title>
        <authorList>
            <consortium name="The Broad Institute Genomics Platform"/>
            <consortium name="The Broad Institute Genome Sequencing Center for Infectious Disease"/>
            <person name="Wu L."/>
            <person name="Ma J."/>
        </authorList>
    </citation>
    <scope>NUCLEOTIDE SEQUENCE [LARGE SCALE GENOMIC DNA]</scope>
    <source>
        <strain evidence="6">JCM 18204</strain>
    </source>
</reference>
<dbReference type="EMBL" id="BAABJE010000001">
    <property type="protein sequence ID" value="GAA4783375.1"/>
    <property type="molecule type" value="Genomic_DNA"/>
</dbReference>
<dbReference type="Proteomes" id="UP001499959">
    <property type="component" value="Unassembled WGS sequence"/>
</dbReference>
<evidence type="ECO:0000259" key="4">
    <source>
        <dbReference type="Pfam" id="PF23914"/>
    </source>
</evidence>
<organism evidence="5 6">
    <name type="scientific">Lysobacter hankyongensis</name>
    <dbReference type="NCBI Taxonomy" id="1176535"/>
    <lineage>
        <taxon>Bacteria</taxon>
        <taxon>Pseudomonadati</taxon>
        <taxon>Pseudomonadota</taxon>
        <taxon>Gammaproteobacteria</taxon>
        <taxon>Lysobacterales</taxon>
        <taxon>Lysobacteraceae</taxon>
        <taxon>Lysobacter</taxon>
    </lineage>
</organism>
<feature type="domain" description="Cytochrome c-type biogenesis protein H TPR" evidence="4">
    <location>
        <begin position="86"/>
        <end position="193"/>
    </location>
</feature>
<evidence type="ECO:0000313" key="5">
    <source>
        <dbReference type="EMBL" id="GAA4783375.1"/>
    </source>
</evidence>
<feature type="repeat" description="TPR" evidence="1">
    <location>
        <begin position="88"/>
        <end position="121"/>
    </location>
</feature>
<gene>
    <name evidence="5" type="ORF">GCM10023307_05040</name>
</gene>
<dbReference type="InterPro" id="IPR011990">
    <property type="entry name" value="TPR-like_helical_dom_sf"/>
</dbReference>
<evidence type="ECO:0000256" key="2">
    <source>
        <dbReference type="SAM" id="Phobius"/>
    </source>
</evidence>
<keyword evidence="2" id="KW-1133">Transmembrane helix</keyword>
<feature type="transmembrane region" description="Helical" evidence="2">
    <location>
        <begin position="37"/>
        <end position="54"/>
    </location>
</feature>
<comment type="caution">
    <text evidence="5">The sequence shown here is derived from an EMBL/GenBank/DDBJ whole genome shotgun (WGS) entry which is preliminary data.</text>
</comment>
<keyword evidence="6" id="KW-1185">Reference proteome</keyword>
<keyword evidence="1" id="KW-0802">TPR repeat</keyword>
<feature type="transmembrane region" description="Helical" evidence="2">
    <location>
        <begin position="6"/>
        <end position="25"/>
    </location>
</feature>
<proteinExistence type="predicted"/>
<evidence type="ECO:0000256" key="1">
    <source>
        <dbReference type="PROSITE-ProRule" id="PRU00339"/>
    </source>
</evidence>
<dbReference type="InterPro" id="IPR019734">
    <property type="entry name" value="TPR_rpt"/>
</dbReference>
<dbReference type="Pfam" id="PF23914">
    <property type="entry name" value="TPR_CcmH_CycH"/>
    <property type="match status" value="1"/>
</dbReference>
<dbReference type="RefSeq" id="WP_345301689.1">
    <property type="nucleotide sequence ID" value="NZ_BAABJE010000001.1"/>
</dbReference>
<dbReference type="Pfam" id="PF23892">
    <property type="entry name" value="Ig_CycH"/>
    <property type="match status" value="1"/>
</dbReference>
<keyword evidence="2" id="KW-0472">Membrane</keyword>
<dbReference type="Gene3D" id="1.25.40.10">
    <property type="entry name" value="Tetratricopeptide repeat domain"/>
    <property type="match status" value="1"/>
</dbReference>
<evidence type="ECO:0000259" key="3">
    <source>
        <dbReference type="Pfam" id="PF23892"/>
    </source>
</evidence>
<sequence length="337" mass="35648">MQGSAALVFALIAATATLVALGFVLRPLWRARPRSAAALLAGFSVLAAVLYHLVGTPVALDAAMVERPDTLEEAVAQLERKRDEFPDHEGWVMLATAYGRLGKAAQARDAWREALKRAPDNADVLAAAAEARAQADAQRGFDAEAVGYLQRALKADPRHQRARFFLGIALRQQGKPAEAARTWEPLLAEIDAGNAVTLRAEIDAARIDAGLPALPDAPPPAAAGALTVQVALDPDFAARVRLRGDATVFVIARAPDGPPMPVAVEKHTVADLPLRITLDDADGPMPTAKLSALREVEVIARISASGNPMRQDGDLESKPVRVALPANAPIELTLGAQ</sequence>